<dbReference type="EMBL" id="PJEX01000331">
    <property type="protein sequence ID" value="TKW51146.1"/>
    <property type="molecule type" value="Genomic_DNA"/>
</dbReference>
<feature type="region of interest" description="Disordered" evidence="1">
    <location>
        <begin position="209"/>
        <end position="233"/>
    </location>
</feature>
<accession>A0A4V6DHR7</accession>
<organism evidence="3 4">
    <name type="scientific">Colletotrichum tanaceti</name>
    <dbReference type="NCBI Taxonomy" id="1306861"/>
    <lineage>
        <taxon>Eukaryota</taxon>
        <taxon>Fungi</taxon>
        <taxon>Dikarya</taxon>
        <taxon>Ascomycota</taxon>
        <taxon>Pezizomycotina</taxon>
        <taxon>Sordariomycetes</taxon>
        <taxon>Hypocreomycetidae</taxon>
        <taxon>Glomerellales</taxon>
        <taxon>Glomerellaceae</taxon>
        <taxon>Colletotrichum</taxon>
        <taxon>Colletotrichum destructivum species complex</taxon>
    </lineage>
</organism>
<comment type="caution">
    <text evidence="3">The sequence shown here is derived from an EMBL/GenBank/DDBJ whole genome shotgun (WGS) entry which is preliminary data.</text>
</comment>
<evidence type="ECO:0000313" key="4">
    <source>
        <dbReference type="Proteomes" id="UP000310108"/>
    </source>
</evidence>
<proteinExistence type="predicted"/>
<reference evidence="3 4" key="1">
    <citation type="journal article" date="2019" name="PLoS ONE">
        <title>Comparative genome analysis indicates high evolutionary potential of pathogenicity genes in Colletotrichum tanaceti.</title>
        <authorList>
            <person name="Lelwala R.V."/>
            <person name="Korhonen P.K."/>
            <person name="Young N.D."/>
            <person name="Scott J.B."/>
            <person name="Ades P.A."/>
            <person name="Gasser R.B."/>
            <person name="Taylor P.W.J."/>
        </authorList>
    </citation>
    <scope>NUCLEOTIDE SEQUENCE [LARGE SCALE GENOMIC DNA]</scope>
    <source>
        <strain evidence="3">BRIP57314</strain>
    </source>
</reference>
<evidence type="ECO:0000313" key="3">
    <source>
        <dbReference type="EMBL" id="TKW51146.1"/>
    </source>
</evidence>
<feature type="signal peptide" evidence="2">
    <location>
        <begin position="1"/>
        <end position="30"/>
    </location>
</feature>
<dbReference type="Proteomes" id="UP000310108">
    <property type="component" value="Unassembled WGS sequence"/>
</dbReference>
<protein>
    <submittedName>
        <fullName evidence="3">Uncharacterized protein</fullName>
    </submittedName>
</protein>
<sequence length="270" mass="29437">MSIVPSRLPLAICTAVPLLLPLLPPVPALAVAPAPAFGLSCWPATLPLFSCTSPPFLPPAAPTLPSFPSRESLNVAVVESFLSLPSFLPPSILSLLSLVDFHFHTRPDTASFSPLIDLLFVLFPHTLTSTFATFVVKGQPAAANSIQSSHLFCPNQPSPAHARHQPTHTHTHTHTPAGPLIRSESQDTPTTRRTVFRSPLILDNLGDLVRPNRSLRPNNRSHRKYARKERGGNINHIRATPETSVSHVATFIPRRPRGPISFFVPSLDFL</sequence>
<keyword evidence="4" id="KW-1185">Reference proteome</keyword>
<keyword evidence="2" id="KW-0732">Signal</keyword>
<name>A0A4V6DHR7_9PEZI</name>
<evidence type="ECO:0000256" key="1">
    <source>
        <dbReference type="SAM" id="MobiDB-lite"/>
    </source>
</evidence>
<evidence type="ECO:0000256" key="2">
    <source>
        <dbReference type="SAM" id="SignalP"/>
    </source>
</evidence>
<dbReference type="AlphaFoldDB" id="A0A4V6DHR7"/>
<feature type="chain" id="PRO_5020934536" evidence="2">
    <location>
        <begin position="31"/>
        <end position="270"/>
    </location>
</feature>
<gene>
    <name evidence="3" type="ORF">CTA1_12711</name>
</gene>
<feature type="region of interest" description="Disordered" evidence="1">
    <location>
        <begin position="155"/>
        <end position="196"/>
    </location>
</feature>
<feature type="compositionally biased region" description="Basic residues" evidence="1">
    <location>
        <begin position="161"/>
        <end position="173"/>
    </location>
</feature>